<name>A0ABY5ATB0_9CYAN</name>
<dbReference type="PANTHER" id="PTHR11080">
    <property type="entry name" value="PYRAZINAMIDASE/NICOTINAMIDASE"/>
    <property type="match status" value="1"/>
</dbReference>
<evidence type="ECO:0000313" key="4">
    <source>
        <dbReference type="Proteomes" id="UP001056708"/>
    </source>
</evidence>
<protein>
    <submittedName>
        <fullName evidence="3">Isochorismatase</fullName>
    </submittedName>
</protein>
<dbReference type="InterPro" id="IPR036380">
    <property type="entry name" value="Isochorismatase-like_sf"/>
</dbReference>
<gene>
    <name evidence="3" type="ORF">NEA10_01735</name>
</gene>
<dbReference type="Gene3D" id="3.40.50.850">
    <property type="entry name" value="Isochorismatase-like"/>
    <property type="match status" value="1"/>
</dbReference>
<dbReference type="Proteomes" id="UP001056708">
    <property type="component" value="Chromosome"/>
</dbReference>
<proteinExistence type="inferred from homology"/>
<dbReference type="PANTHER" id="PTHR11080:SF2">
    <property type="entry name" value="LD05707P"/>
    <property type="match status" value="1"/>
</dbReference>
<evidence type="ECO:0000256" key="1">
    <source>
        <dbReference type="ARBA" id="ARBA00006336"/>
    </source>
</evidence>
<comment type="similarity">
    <text evidence="1">Belongs to the isochorismatase family.</text>
</comment>
<evidence type="ECO:0000313" key="3">
    <source>
        <dbReference type="EMBL" id="USR91479.1"/>
    </source>
</evidence>
<reference evidence="3" key="1">
    <citation type="submission" date="2022-06" db="EMBL/GenBank/DDBJ databases">
        <title>Genome sequence of Phormidium yuhuli AB48 isolated from an industrial photobioreactor environment.</title>
        <authorList>
            <person name="Qiu Y."/>
            <person name="Noonan A.J.C."/>
            <person name="Dofher K."/>
            <person name="Koch M."/>
            <person name="Kieft B."/>
            <person name="Lin X."/>
            <person name="Ziels R.M."/>
            <person name="Hallam S.J."/>
        </authorList>
    </citation>
    <scope>NUCLEOTIDE SEQUENCE</scope>
    <source>
        <strain evidence="3">AB48</strain>
    </source>
</reference>
<organism evidence="3 4">
    <name type="scientific">Phormidium yuhuli AB48</name>
    <dbReference type="NCBI Taxonomy" id="2940671"/>
    <lineage>
        <taxon>Bacteria</taxon>
        <taxon>Bacillati</taxon>
        <taxon>Cyanobacteriota</taxon>
        <taxon>Cyanophyceae</taxon>
        <taxon>Oscillatoriophycideae</taxon>
        <taxon>Oscillatoriales</taxon>
        <taxon>Oscillatoriaceae</taxon>
        <taxon>Phormidium</taxon>
        <taxon>Phormidium yuhuli</taxon>
    </lineage>
</organism>
<dbReference type="EMBL" id="CP098611">
    <property type="protein sequence ID" value="USR91479.1"/>
    <property type="molecule type" value="Genomic_DNA"/>
</dbReference>
<dbReference type="InterPro" id="IPR052347">
    <property type="entry name" value="Isochorismatase_Nicotinamidase"/>
</dbReference>
<dbReference type="SUPFAM" id="SSF52499">
    <property type="entry name" value="Isochorismatase-like hydrolases"/>
    <property type="match status" value="1"/>
</dbReference>
<evidence type="ECO:0000256" key="2">
    <source>
        <dbReference type="ARBA" id="ARBA00022801"/>
    </source>
</evidence>
<dbReference type="RefSeq" id="WP_252663498.1">
    <property type="nucleotide sequence ID" value="NZ_CP098611.1"/>
</dbReference>
<sequence>MLPSWFNPKTVGDVWRVPYGDRAQDAQKWQREHRITAACEDSRRIGLLLIDVQNTFCIPGFELFVAGKSGRGAVDDNQRLCQFIYRHLGQITEIIPTLDTHSALQIFHPAFWVNDAGEHPAPMSTLDLDEIEAGTWRINPEIVPLLPIEIDADAYARHYARQLTQESKYPLTIWAYHGMIGGIGHSLVAAVEEACFVHSLVRCSPTRYELKGSHPLTENYSVLKPEVQTAPDGQVISRKNAALIEHLLSFDQLIIAGQAKSHCVAWTVRDLCQEIRLRHPEQVQAMTQRVYLLDDCTSAVVIPGVVDFTDAAEAAFTEFAAMGMQRVSSESSSDWLC</sequence>
<accession>A0ABY5ATB0</accession>
<keyword evidence="2" id="KW-0378">Hydrolase</keyword>
<keyword evidence="4" id="KW-1185">Reference proteome</keyword>